<dbReference type="Gene3D" id="3.30.10.20">
    <property type="match status" value="3"/>
</dbReference>
<evidence type="ECO:0000259" key="2">
    <source>
        <dbReference type="PROSITE" id="PS51178"/>
    </source>
</evidence>
<feature type="domain" description="PASTA" evidence="2">
    <location>
        <begin position="246"/>
        <end position="312"/>
    </location>
</feature>
<evidence type="ECO:0000313" key="4">
    <source>
        <dbReference type="Proteomes" id="UP001371224"/>
    </source>
</evidence>
<dbReference type="CDD" id="cd06577">
    <property type="entry name" value="PASTA_pknB"/>
    <property type="match status" value="2"/>
</dbReference>
<sequence>MTVNEEPKSQSVVARLWPPRRMHYVILGAVVVAVAVVIAAFVLIDNLTRVAVPDLVGQGPTEAITAISDAGLAYEPFEAASDAVCTTDPPLSDHCEVTGQSAAPESRIRPGTTLKLSIELIEVAIPDFTGLTYDDAAALAKQSFIQVKPDSDVISKITGFGEWNVLAQEREPNEVVEADTLIELSLDAPLVDVPRVIGMPFGEAVEALEAVGITAGYSSVPGSTSDARLFVRAASPAPSEGKRPVGSTVTLDWGYKVPKVVGLTEGEAVRTLEEAGYSVDGYEYGSKLVSKQNPAAGTIADNSKPIELALAPPTVVYEVVSDGSRATITWIAPGTYNISQAVDASLPWKKTFETDRSPENFNAQIMNGSKVTCNIYVNGELLRTNTSTGQYSIVSCG</sequence>
<name>A0ABU8LEF7_9MICO</name>
<keyword evidence="1" id="KW-1133">Transmembrane helix</keyword>
<reference evidence="3 4" key="1">
    <citation type="submission" date="2024-02" db="EMBL/GenBank/DDBJ databases">
        <authorList>
            <person name="Saticioglu I.B."/>
        </authorList>
    </citation>
    <scope>NUCLEOTIDE SEQUENCE [LARGE SCALE GENOMIC DNA]</scope>
    <source>
        <strain evidence="3 4">Mu-80</strain>
    </source>
</reference>
<dbReference type="EMBL" id="JBBDGM010000013">
    <property type="protein sequence ID" value="MEJ1089400.1"/>
    <property type="molecule type" value="Genomic_DNA"/>
</dbReference>
<keyword evidence="4" id="KW-1185">Reference proteome</keyword>
<proteinExistence type="predicted"/>
<organism evidence="3 4">
    <name type="scientific">Microbacterium bandirmense</name>
    <dbReference type="NCBI Taxonomy" id="3122050"/>
    <lineage>
        <taxon>Bacteria</taxon>
        <taxon>Bacillati</taxon>
        <taxon>Actinomycetota</taxon>
        <taxon>Actinomycetes</taxon>
        <taxon>Micrococcales</taxon>
        <taxon>Microbacteriaceae</taxon>
        <taxon>Microbacterium</taxon>
    </lineage>
</organism>
<evidence type="ECO:0000256" key="1">
    <source>
        <dbReference type="SAM" id="Phobius"/>
    </source>
</evidence>
<dbReference type="SMART" id="SM00740">
    <property type="entry name" value="PASTA"/>
    <property type="match status" value="4"/>
</dbReference>
<dbReference type="Pfam" id="PF03793">
    <property type="entry name" value="PASTA"/>
    <property type="match status" value="4"/>
</dbReference>
<feature type="transmembrane region" description="Helical" evidence="1">
    <location>
        <begin position="24"/>
        <end position="44"/>
    </location>
</feature>
<feature type="domain" description="PASTA" evidence="2">
    <location>
        <begin position="121"/>
        <end position="188"/>
    </location>
</feature>
<dbReference type="RefSeq" id="WP_337333045.1">
    <property type="nucleotide sequence ID" value="NZ_JBBDGM010000013.1"/>
</dbReference>
<keyword evidence="1" id="KW-0812">Transmembrane</keyword>
<comment type="caution">
    <text evidence="3">The sequence shown here is derived from an EMBL/GenBank/DDBJ whole genome shotgun (WGS) entry which is preliminary data.</text>
</comment>
<evidence type="ECO:0000313" key="3">
    <source>
        <dbReference type="EMBL" id="MEJ1089400.1"/>
    </source>
</evidence>
<keyword evidence="1" id="KW-0472">Membrane</keyword>
<gene>
    <name evidence="3" type="ORF">WDU99_13855</name>
</gene>
<accession>A0ABU8LEF7</accession>
<dbReference type="Proteomes" id="UP001371224">
    <property type="component" value="Unassembled WGS sequence"/>
</dbReference>
<dbReference type="InterPro" id="IPR038468">
    <property type="entry name" value="MmpS_C"/>
</dbReference>
<dbReference type="InterPro" id="IPR005543">
    <property type="entry name" value="PASTA_dom"/>
</dbReference>
<protein>
    <submittedName>
        <fullName evidence="3">MmpS family transport accessory protein</fullName>
    </submittedName>
</protein>
<dbReference type="PROSITE" id="PS51178">
    <property type="entry name" value="PASTA"/>
    <property type="match status" value="2"/>
</dbReference>
<dbReference type="Gene3D" id="2.60.40.2880">
    <property type="entry name" value="MmpS1-5, C-terminal soluble domain"/>
    <property type="match status" value="1"/>
</dbReference>